<keyword evidence="2" id="KW-1133">Transmembrane helix</keyword>
<sequence length="121" mass="13523">MPLQQPATRPADAEMAGPFPPDLHDVRHLWLKAGLLLLWALVSFGSTYFARDLQVLVFGGWPLGYWIAAQGAVLVFIAIVVAYGWAMNHLERQDQMRREAQLQQLQQQQQSATSAADRAHG</sequence>
<proteinExistence type="predicted"/>
<evidence type="ECO:0000259" key="3">
    <source>
        <dbReference type="Pfam" id="PF13937"/>
    </source>
</evidence>
<reference evidence="4" key="1">
    <citation type="submission" date="2022-10" db="EMBL/GenBank/DDBJ databases">
        <title>Description of microaerobic benzene degrading bacteria.</title>
        <authorList>
            <person name="Bedics A."/>
            <person name="Tancsics A."/>
            <person name="Banerjee S."/>
        </authorList>
    </citation>
    <scope>NUCLEOTIDE SEQUENCE</scope>
    <source>
        <strain evidence="4">D2M1</strain>
    </source>
</reference>
<name>A0ABT5RUJ2_9BURK</name>
<dbReference type="NCBIfam" id="TIGR03647">
    <property type="entry name" value="Na_symport_sm"/>
    <property type="match status" value="1"/>
</dbReference>
<keyword evidence="2" id="KW-0812">Transmembrane</keyword>
<protein>
    <submittedName>
        <fullName evidence="4">DUF4212 domain-containing protein</fullName>
    </submittedName>
</protein>
<feature type="transmembrane region" description="Helical" evidence="2">
    <location>
        <begin position="63"/>
        <end position="86"/>
    </location>
</feature>
<accession>A0ABT5RUJ2</accession>
<evidence type="ECO:0000313" key="4">
    <source>
        <dbReference type="EMBL" id="MDD2177354.1"/>
    </source>
</evidence>
<dbReference type="Pfam" id="PF13937">
    <property type="entry name" value="DUF4212"/>
    <property type="match status" value="1"/>
</dbReference>
<evidence type="ECO:0000256" key="2">
    <source>
        <dbReference type="SAM" id="Phobius"/>
    </source>
</evidence>
<dbReference type="Proteomes" id="UP001148932">
    <property type="component" value="Unassembled WGS sequence"/>
</dbReference>
<gene>
    <name evidence="4" type="ORF">OIN59_07890</name>
</gene>
<keyword evidence="2" id="KW-0472">Membrane</keyword>
<organism evidence="4 5">
    <name type="scientific">Acidovorax benzenivorans</name>
    <dbReference type="NCBI Taxonomy" id="2987520"/>
    <lineage>
        <taxon>Bacteria</taxon>
        <taxon>Pseudomonadati</taxon>
        <taxon>Pseudomonadota</taxon>
        <taxon>Betaproteobacteria</taxon>
        <taxon>Burkholderiales</taxon>
        <taxon>Comamonadaceae</taxon>
        <taxon>Acidovorax</taxon>
    </lineage>
</organism>
<evidence type="ECO:0000256" key="1">
    <source>
        <dbReference type="SAM" id="MobiDB-lite"/>
    </source>
</evidence>
<dbReference type="RefSeq" id="WP_274108945.1">
    <property type="nucleotide sequence ID" value="NZ_JAPCKI010000003.1"/>
</dbReference>
<feature type="domain" description="Sodium symporter small subunit" evidence="3">
    <location>
        <begin position="27"/>
        <end position="93"/>
    </location>
</feature>
<dbReference type="EMBL" id="JAPCKI010000003">
    <property type="protein sequence ID" value="MDD2177354.1"/>
    <property type="molecule type" value="Genomic_DNA"/>
</dbReference>
<evidence type="ECO:0000313" key="5">
    <source>
        <dbReference type="Proteomes" id="UP001148932"/>
    </source>
</evidence>
<feature type="region of interest" description="Disordered" evidence="1">
    <location>
        <begin position="98"/>
        <end position="121"/>
    </location>
</feature>
<feature type="transmembrane region" description="Helical" evidence="2">
    <location>
        <begin position="29"/>
        <end position="51"/>
    </location>
</feature>
<feature type="compositionally biased region" description="Low complexity" evidence="1">
    <location>
        <begin position="101"/>
        <end position="110"/>
    </location>
</feature>
<comment type="caution">
    <text evidence="4">The sequence shown here is derived from an EMBL/GenBank/DDBJ whole genome shotgun (WGS) entry which is preliminary data.</text>
</comment>
<keyword evidence="5" id="KW-1185">Reference proteome</keyword>
<dbReference type="InterPro" id="IPR019886">
    <property type="entry name" value="Na_symporter_ssu"/>
</dbReference>